<reference evidence="2 3" key="1">
    <citation type="submission" date="2018-07" db="EMBL/GenBank/DDBJ databases">
        <title>Freshwater and sediment microbial communities from various areas in North America, analyzing microbe dynamics in response to fracking.</title>
        <authorList>
            <person name="Lamendella R."/>
        </authorList>
    </citation>
    <scope>NUCLEOTIDE SEQUENCE [LARGE SCALE GENOMIC DNA]</scope>
    <source>
        <strain evidence="2 3">160A</strain>
    </source>
</reference>
<evidence type="ECO:0000313" key="3">
    <source>
        <dbReference type="Proteomes" id="UP000252733"/>
    </source>
</evidence>
<dbReference type="InterPro" id="IPR001387">
    <property type="entry name" value="Cro/C1-type_HTH"/>
</dbReference>
<proteinExistence type="predicted"/>
<dbReference type="Gene3D" id="1.10.260.40">
    <property type="entry name" value="lambda repressor-like DNA-binding domains"/>
    <property type="match status" value="1"/>
</dbReference>
<dbReference type="GO" id="GO:0003677">
    <property type="term" value="F:DNA binding"/>
    <property type="evidence" value="ECO:0007669"/>
    <property type="project" value="InterPro"/>
</dbReference>
<name>A0A2T0XEP4_9BACT</name>
<dbReference type="AlphaFoldDB" id="A0A2T0XEP4"/>
<comment type="caution">
    <text evidence="2">The sequence shown here is derived from an EMBL/GenBank/DDBJ whole genome shotgun (WGS) entry which is preliminary data.</text>
</comment>
<dbReference type="STRING" id="1168289.GCA_000259075_00879"/>
<dbReference type="PROSITE" id="PS50943">
    <property type="entry name" value="HTH_CROC1"/>
    <property type="match status" value="1"/>
</dbReference>
<protein>
    <recommendedName>
        <fullName evidence="1">HTH cro/C1-type domain-containing protein</fullName>
    </recommendedName>
</protein>
<feature type="domain" description="HTH cro/C1-type" evidence="1">
    <location>
        <begin position="22"/>
        <end position="42"/>
    </location>
</feature>
<dbReference type="EMBL" id="QPIZ01000007">
    <property type="protein sequence ID" value="RCW36829.1"/>
    <property type="molecule type" value="Genomic_DNA"/>
</dbReference>
<organism evidence="2 3">
    <name type="scientific">Marinilabilia salmonicolor</name>
    <dbReference type="NCBI Taxonomy" id="989"/>
    <lineage>
        <taxon>Bacteria</taxon>
        <taxon>Pseudomonadati</taxon>
        <taxon>Bacteroidota</taxon>
        <taxon>Bacteroidia</taxon>
        <taxon>Marinilabiliales</taxon>
        <taxon>Marinilabiliaceae</taxon>
        <taxon>Marinilabilia</taxon>
    </lineage>
</organism>
<dbReference type="SUPFAM" id="SSF47413">
    <property type="entry name" value="lambda repressor-like DNA-binding domains"/>
    <property type="match status" value="1"/>
</dbReference>
<accession>A0A2T0XEP4</accession>
<dbReference type="Proteomes" id="UP000252733">
    <property type="component" value="Unassembled WGS sequence"/>
</dbReference>
<evidence type="ECO:0000259" key="1">
    <source>
        <dbReference type="PROSITE" id="PS50943"/>
    </source>
</evidence>
<sequence length="61" mass="6961">MQDNIYEKSGAELISEVGRRYRDYRKRMGLTQKEVSHKSGITTKLENSATRKVRASFPGKG</sequence>
<gene>
    <name evidence="2" type="ORF">DFO77_107120</name>
</gene>
<evidence type="ECO:0000313" key="2">
    <source>
        <dbReference type="EMBL" id="RCW36829.1"/>
    </source>
</evidence>
<dbReference type="InterPro" id="IPR010982">
    <property type="entry name" value="Lambda_DNA-bd_dom_sf"/>
</dbReference>
<keyword evidence="3" id="KW-1185">Reference proteome</keyword>